<accession>A0ABQ8USQ2</accession>
<dbReference type="PANTHER" id="PTHR48148">
    <property type="entry name" value="KERATINOCYTE PROLINE-RICH PROTEIN"/>
    <property type="match status" value="1"/>
</dbReference>
<protein>
    <recommendedName>
        <fullName evidence="4">Nucleolar 27S pre-rRNA processing Urb2/Npa2 C-terminal domain-containing protein</fullName>
    </recommendedName>
</protein>
<feature type="region of interest" description="Disordered" evidence="1">
    <location>
        <begin position="1377"/>
        <end position="1405"/>
    </location>
</feature>
<dbReference type="EMBL" id="JAPMOS010000011">
    <property type="protein sequence ID" value="KAJ4460742.1"/>
    <property type="molecule type" value="Genomic_DNA"/>
</dbReference>
<name>A0ABQ8USQ2_9EUKA</name>
<evidence type="ECO:0000313" key="3">
    <source>
        <dbReference type="Proteomes" id="UP001141327"/>
    </source>
</evidence>
<reference evidence="2" key="1">
    <citation type="journal article" date="2022" name="bioRxiv">
        <title>Genomics of Preaxostyla Flagellates Illuminates Evolutionary Transitions and the Path Towards Mitochondrial Loss.</title>
        <authorList>
            <person name="Novak L.V.F."/>
            <person name="Treitli S.C."/>
            <person name="Pyrih J."/>
            <person name="Halakuc P."/>
            <person name="Pipaliya S.V."/>
            <person name="Vacek V."/>
            <person name="Brzon O."/>
            <person name="Soukal P."/>
            <person name="Eme L."/>
            <person name="Dacks J.B."/>
            <person name="Karnkowska A."/>
            <person name="Elias M."/>
            <person name="Hampl V."/>
        </authorList>
    </citation>
    <scope>NUCLEOTIDE SEQUENCE</scope>
    <source>
        <strain evidence="2">RCP-MX</strain>
    </source>
</reference>
<feature type="compositionally biased region" description="Acidic residues" evidence="1">
    <location>
        <begin position="1264"/>
        <end position="1273"/>
    </location>
</feature>
<proteinExistence type="predicted"/>
<feature type="compositionally biased region" description="Basic residues" evidence="1">
    <location>
        <begin position="1278"/>
        <end position="1290"/>
    </location>
</feature>
<evidence type="ECO:0008006" key="4">
    <source>
        <dbReference type="Google" id="ProtNLM"/>
    </source>
</evidence>
<evidence type="ECO:0000313" key="2">
    <source>
        <dbReference type="EMBL" id="KAJ4460742.1"/>
    </source>
</evidence>
<comment type="caution">
    <text evidence="2">The sequence shown here is derived from an EMBL/GenBank/DDBJ whole genome shotgun (WGS) entry which is preliminary data.</text>
</comment>
<feature type="region of interest" description="Disordered" evidence="1">
    <location>
        <begin position="1170"/>
        <end position="1192"/>
    </location>
</feature>
<feature type="compositionally biased region" description="Pro residues" evidence="1">
    <location>
        <begin position="1172"/>
        <end position="1183"/>
    </location>
</feature>
<organism evidence="2 3">
    <name type="scientific">Paratrimastix pyriformis</name>
    <dbReference type="NCBI Taxonomy" id="342808"/>
    <lineage>
        <taxon>Eukaryota</taxon>
        <taxon>Metamonada</taxon>
        <taxon>Preaxostyla</taxon>
        <taxon>Paratrimastigidae</taxon>
        <taxon>Paratrimastix</taxon>
    </lineage>
</organism>
<gene>
    <name evidence="2" type="ORF">PAPYR_2978</name>
</gene>
<feature type="compositionally biased region" description="Basic and acidic residues" evidence="1">
    <location>
        <begin position="1291"/>
        <end position="1307"/>
    </location>
</feature>
<sequence length="1858" mass="193000">MDGFLLNFCIDALHQQNIGKQGKKTAAVEETAKQYLLKYGDIPQDTLPCLCPSYWLLVSDLLPRILQQSSALATLPPAILDIIARVVTTTVATPAVVSPSDPHNLLGAILAVLKHLFGTAYRSGVFRPTPTVTFGYIRTLLVSLDQTLVTLYNSGAEAPADFPAWVEDLTQITTLSVHQHTAILTQVPNQRKHIRTFLERLLDPLLLLLLRLDAISRLPHAPAATLNALSAALRACLLGALFHPDLVPGYAAAMPRHAVELAQAQSPDPRWAEKLAKVWAPGVCIHPSILVLFGILDVAMLLVVLSPLAFEIGPVRVNVWAVRRSMKMRGSHSHRAISPCPHVQRYPLLAASASAPSKADQKLEDGDVETLSGGGATATTVLQQVFARLGGMLLGGSRACLATDEPIRVAAAAAPSLVALAAAEVLETLGAHFATLPQPDEAAAAAHKSVAFHLCTELGLLCLAPCLRPAPAAPAPLTARCLVGYARLMATCHARGLYTPAHDPSTDLAALVLARLAALSLELMDGPGAVDLAPVCQALGAIGRADHRLLQPHIPALVRMLLADTAGPAAAITGLLRTVVTELARNRVIEVWVGAAIRGVLLAAAPAAPAKEPQKKTAPLQVVRTRFGGVIEEFAGRLQEAPAPQLPAILTGLLSAYLTLVASAPAAAPSPAHLVGISHLCAALHAVGRIVGRVPALVLQSMGRGLLGFAEVVLGCPAGGLGAPEGGLEEALTEPVARLNASDEWRSTLWNGMVAQALTHLLTRLSGLLQPAPLFGAWFGRPQAAIPPQQQPAGAPTEPTPAPAADPLVINVDGLAKAMHGLTKAIKEHSPEGTGEAEGRATFWIPALHDRVAYLDTLLARSQWIAPLSRAVSLAPADADGADGADGATGLKGGAGAVTSDKCRKQCREASRAVREMIDWWMEALDRSEGLSSAASEDEQRDLAETLEGLAAALPHTLRLHQRATRLHASFPASAPATPATPGAASLKAPTAEQWTRLVAFILAAPSPAQGTSGRVGRLCEQILRSGALWEDPGSQPLVAALVDCARQSFAPARPSRKRSLGGVREAAAAGAGAGAGTPVGVAALETLGVIARGVRAETWTQLLPLLADSAAAGAPSLAAILPWLGEALTNTSGSGSSSSSEAVWERALALQGAAYRLVWFTVRHWVSAHPRPAPSSAPPTPAPAGASATAAAPDPSISALLAPCAPPAAPPHPILLAGLLRGLTEGCLPTPPTVSAVVPAPARQQTEEADDDGVESAMMQVEAEAEAEEGDADEKNHKGKGKGKAKKGKKDLEAAKGRPTAKGDHDLLLVPPKAAAPAPVSAPEGRAWQDDRLRTARSLVRRQYLPPPALLPLWEAALARCLGSDGSPIEFAPAEATLKRSRRDGEEKAVGPDQGQEAARGQGAPAAGDVVGAMVGAVAALGLVAGMRKDPLTEGLRALLRRAVSLPGHVLRGSPAALFGSRAAGPALRIMAATLGASFHAAPLLILPAGASGAPAEAAVELHRRAALDGLLTMQSRQRHLGAPLVTCLLPSLLPALDSRSLGPLLASSQELLAAEIARRDAALGLTATPAPAAEAPALAPGGVAVVNEGLVGPQMAWLEAAVTASTSGARLHSLRPMLPALLQILPAVAAASIAARLAASPAIALSEPHLAHMLQCAVHALAFLRPVQRAAMTPARLACLPPADQLGEIPALVARLLCATLRYRGQLAQRALHMMSACLEALLDLVPLPAPAAGTSVPRTETQETAYCSQLHPLHSTLSLEAAQAAARVVDAIGRNAHAPFRFHASDLICRGADVLSRSPLHPAARAPVREACHTAVGMLRDTDIERLHVLTPHLLKPLVDELCREGKALQYKGKV</sequence>
<dbReference type="Proteomes" id="UP001141327">
    <property type="component" value="Unassembled WGS sequence"/>
</dbReference>
<dbReference type="PANTHER" id="PTHR48148:SF2">
    <property type="entry name" value="PA14 DOMAIN-CONTAINING PROTEIN"/>
    <property type="match status" value="1"/>
</dbReference>
<evidence type="ECO:0000256" key="1">
    <source>
        <dbReference type="SAM" id="MobiDB-lite"/>
    </source>
</evidence>
<keyword evidence="3" id="KW-1185">Reference proteome</keyword>
<feature type="region of interest" description="Disordered" evidence="1">
    <location>
        <begin position="1236"/>
        <end position="1307"/>
    </location>
</feature>